<evidence type="ECO:0000313" key="2">
    <source>
        <dbReference type="EMBL" id="CAD5207271.1"/>
    </source>
</evidence>
<keyword evidence="1" id="KW-1133">Transmembrane helix</keyword>
<protein>
    <recommendedName>
        <fullName evidence="4">ABC2_membrane domain-containing protein</fullName>
    </recommendedName>
</protein>
<dbReference type="Proteomes" id="UP000614601">
    <property type="component" value="Unassembled WGS sequence"/>
</dbReference>
<name>A0A811JW19_9BILA</name>
<reference evidence="2" key="1">
    <citation type="submission" date="2020-09" db="EMBL/GenBank/DDBJ databases">
        <authorList>
            <person name="Kikuchi T."/>
        </authorList>
    </citation>
    <scope>NUCLEOTIDE SEQUENCE</scope>
    <source>
        <strain evidence="2">SH1</strain>
    </source>
</reference>
<gene>
    <name evidence="2" type="ORF">BOKJ2_LOCUS1955</name>
</gene>
<keyword evidence="1" id="KW-0812">Transmembrane</keyword>
<dbReference type="EMBL" id="CAJFDH010000001">
    <property type="protein sequence ID" value="CAD5207271.1"/>
    <property type="molecule type" value="Genomic_DNA"/>
</dbReference>
<sequence length="269" mass="31685">MALGQQLAALLIKDLKITLRSKKRFFLEILFPCYTLTFVLYNFQSERKPQLIEANFFMIFGNWLPELQVENLTNEQFRQLQDAANAMNNTFQPRPYNTVSPLVIRFEKFSPQTNQFSYFIVETKRKMALYDANVGWIFNQPYKTRYIYDHDQFSMGLHSFAVVQYNVNEVLMSLTGRNTSANKPVFNFLPQATFIHNYFNVFCLKCYKHMAITSLAPMAIIIKDLISETENDIKNYMLITGMTRYSFYFSHYLFGFGKMLLVMFITLLL</sequence>
<feature type="transmembrane region" description="Helical" evidence="1">
    <location>
        <begin position="247"/>
        <end position="268"/>
    </location>
</feature>
<feature type="transmembrane region" description="Helical" evidence="1">
    <location>
        <begin position="25"/>
        <end position="43"/>
    </location>
</feature>
<dbReference type="EMBL" id="CAJFCW020000001">
    <property type="protein sequence ID" value="CAG9085024.1"/>
    <property type="molecule type" value="Genomic_DNA"/>
</dbReference>
<proteinExistence type="predicted"/>
<evidence type="ECO:0000256" key="1">
    <source>
        <dbReference type="SAM" id="Phobius"/>
    </source>
</evidence>
<organism evidence="2 3">
    <name type="scientific">Bursaphelenchus okinawaensis</name>
    <dbReference type="NCBI Taxonomy" id="465554"/>
    <lineage>
        <taxon>Eukaryota</taxon>
        <taxon>Metazoa</taxon>
        <taxon>Ecdysozoa</taxon>
        <taxon>Nematoda</taxon>
        <taxon>Chromadorea</taxon>
        <taxon>Rhabditida</taxon>
        <taxon>Tylenchina</taxon>
        <taxon>Tylenchomorpha</taxon>
        <taxon>Aphelenchoidea</taxon>
        <taxon>Aphelenchoididae</taxon>
        <taxon>Bursaphelenchus</taxon>
    </lineage>
</organism>
<dbReference type="AlphaFoldDB" id="A0A811JW19"/>
<keyword evidence="1" id="KW-0472">Membrane</keyword>
<accession>A0A811JW19</accession>
<evidence type="ECO:0008006" key="4">
    <source>
        <dbReference type="Google" id="ProtNLM"/>
    </source>
</evidence>
<comment type="caution">
    <text evidence="2">The sequence shown here is derived from an EMBL/GenBank/DDBJ whole genome shotgun (WGS) entry which is preliminary data.</text>
</comment>
<evidence type="ECO:0000313" key="3">
    <source>
        <dbReference type="Proteomes" id="UP000614601"/>
    </source>
</evidence>
<keyword evidence="3" id="KW-1185">Reference proteome</keyword>
<dbReference type="Proteomes" id="UP000783686">
    <property type="component" value="Unassembled WGS sequence"/>
</dbReference>